<evidence type="ECO:0000256" key="1">
    <source>
        <dbReference type="SAM" id="Phobius"/>
    </source>
</evidence>
<evidence type="ECO:0008006" key="4">
    <source>
        <dbReference type="Google" id="ProtNLM"/>
    </source>
</evidence>
<evidence type="ECO:0000313" key="2">
    <source>
        <dbReference type="EMBL" id="AMU93538.1"/>
    </source>
</evidence>
<reference evidence="2 3" key="2">
    <citation type="journal article" date="2016" name="Genome Announc.">
        <title>Complete Genome Sequence of Sphingopyxis terrae Strain 203-1 (NBRC 111660), a Polyethylene Glycol Degrader.</title>
        <authorList>
            <person name="Ohtsubo Y."/>
            <person name="Nonoyama S."/>
            <person name="Nagata Y."/>
            <person name="Numata M."/>
            <person name="Tsuchikane K."/>
            <person name="Hosoyama A."/>
            <person name="Yamazoe A."/>
            <person name="Tsuda M."/>
            <person name="Fujita N."/>
            <person name="Kawai F."/>
        </authorList>
    </citation>
    <scope>NUCLEOTIDE SEQUENCE [LARGE SCALE GENOMIC DNA]</scope>
    <source>
        <strain evidence="2 3">203-1</strain>
    </source>
</reference>
<dbReference type="STRING" id="1219058.AOA14_02825"/>
<feature type="transmembrane region" description="Helical" evidence="1">
    <location>
        <begin position="111"/>
        <end position="133"/>
    </location>
</feature>
<accession>A0A142VUQ8</accession>
<sequence>MIHYAIGYVATAILFGLLDALWLRTMVPAVYRPEIGTLLMDGWRPAPALIFYALYMLGIQIFAVAPAIEAGRWQVAAQWGALFGFFCYMTYDLTNHATMKIWSTKVTLLDIAWGSVATGLAAGAAAWIVLTVAPRTT</sequence>
<organism evidence="2 3">
    <name type="scientific">Sphingopyxis terrae subsp. terrae NBRC 15098</name>
    <dbReference type="NCBI Taxonomy" id="1219058"/>
    <lineage>
        <taxon>Bacteria</taxon>
        <taxon>Pseudomonadati</taxon>
        <taxon>Pseudomonadota</taxon>
        <taxon>Alphaproteobacteria</taxon>
        <taxon>Sphingomonadales</taxon>
        <taxon>Sphingomonadaceae</taxon>
        <taxon>Sphingopyxis</taxon>
    </lineage>
</organism>
<dbReference type="Proteomes" id="UP000076234">
    <property type="component" value="Chromosome"/>
</dbReference>
<evidence type="ECO:0000313" key="3">
    <source>
        <dbReference type="Proteomes" id="UP000076234"/>
    </source>
</evidence>
<keyword evidence="1" id="KW-0472">Membrane</keyword>
<dbReference type="EMBL" id="CP013342">
    <property type="protein sequence ID" value="AMU93538.1"/>
    <property type="molecule type" value="Genomic_DNA"/>
</dbReference>
<protein>
    <recommendedName>
        <fullName evidence="4">DUF2177 family protein</fullName>
    </recommendedName>
</protein>
<feature type="transmembrane region" description="Helical" evidence="1">
    <location>
        <begin position="75"/>
        <end position="91"/>
    </location>
</feature>
<keyword evidence="1" id="KW-0812">Transmembrane</keyword>
<dbReference type="KEGG" id="ster:AOA14_02825"/>
<feature type="transmembrane region" description="Helical" evidence="1">
    <location>
        <begin position="5"/>
        <end position="23"/>
    </location>
</feature>
<dbReference type="RefSeq" id="WP_062900678.1">
    <property type="nucleotide sequence ID" value="NZ_CP013342.1"/>
</dbReference>
<gene>
    <name evidence="2" type="ORF">AOA14_02825</name>
</gene>
<proteinExistence type="predicted"/>
<name>A0A142VUQ8_9SPHN</name>
<reference evidence="3" key="1">
    <citation type="submission" date="2015-11" db="EMBL/GenBank/DDBJ databases">
        <title>Complete genome sequence of a polyethylene glycol-degrading strain Sphingopyxis terrae strain 203-1 (NBRC 15098).</title>
        <authorList>
            <person name="Yoshiyuki O."/>
            <person name="Shouta N."/>
            <person name="Nagata Y."/>
            <person name="Numata M."/>
            <person name="Tsuchikane K."/>
            <person name="Hosoyama A."/>
            <person name="Yamazoe A."/>
            <person name="Tsuda M."/>
            <person name="Fujita N."/>
            <person name="Kawai F."/>
        </authorList>
    </citation>
    <scope>NUCLEOTIDE SEQUENCE [LARGE SCALE GENOMIC DNA]</scope>
    <source>
        <strain evidence="3">203-1</strain>
    </source>
</reference>
<feature type="transmembrane region" description="Helical" evidence="1">
    <location>
        <begin position="49"/>
        <end position="68"/>
    </location>
</feature>
<dbReference type="AlphaFoldDB" id="A0A142VUQ8"/>
<dbReference type="Pfam" id="PF09945">
    <property type="entry name" value="DUF2177"/>
    <property type="match status" value="1"/>
</dbReference>
<dbReference type="InterPro" id="IPR018687">
    <property type="entry name" value="DUF2177_membr"/>
</dbReference>
<keyword evidence="1" id="KW-1133">Transmembrane helix</keyword>